<keyword evidence="2" id="KW-1185">Reference proteome</keyword>
<proteinExistence type="predicted"/>
<name>A0AAV4NCT6_CAEEX</name>
<accession>A0AAV4NCT6</accession>
<gene>
    <name evidence="1" type="ORF">CEXT_516241</name>
</gene>
<dbReference type="Proteomes" id="UP001054945">
    <property type="component" value="Unassembled WGS sequence"/>
</dbReference>
<reference evidence="1 2" key="1">
    <citation type="submission" date="2021-06" db="EMBL/GenBank/DDBJ databases">
        <title>Caerostris extrusa draft genome.</title>
        <authorList>
            <person name="Kono N."/>
            <person name="Arakawa K."/>
        </authorList>
    </citation>
    <scope>NUCLEOTIDE SEQUENCE [LARGE SCALE GENOMIC DNA]</scope>
</reference>
<organism evidence="1 2">
    <name type="scientific">Caerostris extrusa</name>
    <name type="common">Bark spider</name>
    <name type="synonym">Caerostris bankana</name>
    <dbReference type="NCBI Taxonomy" id="172846"/>
    <lineage>
        <taxon>Eukaryota</taxon>
        <taxon>Metazoa</taxon>
        <taxon>Ecdysozoa</taxon>
        <taxon>Arthropoda</taxon>
        <taxon>Chelicerata</taxon>
        <taxon>Arachnida</taxon>
        <taxon>Araneae</taxon>
        <taxon>Araneomorphae</taxon>
        <taxon>Entelegynae</taxon>
        <taxon>Araneoidea</taxon>
        <taxon>Araneidae</taxon>
        <taxon>Caerostris</taxon>
    </lineage>
</organism>
<evidence type="ECO:0000313" key="2">
    <source>
        <dbReference type="Proteomes" id="UP001054945"/>
    </source>
</evidence>
<sequence>MPVKKKVPTVQDCNASKEEDTNCTSYNASKEGINCTSNASKEEGTNCTRYQVSGKCKVPVTRRTSNLRWTDCVEADFKVLRVTYWKDVAKQRMELKRLLRRPSSTMACRANRIRRFNTDLLT</sequence>
<evidence type="ECO:0000313" key="1">
    <source>
        <dbReference type="EMBL" id="GIX81267.1"/>
    </source>
</evidence>
<dbReference type="EMBL" id="BPLR01020660">
    <property type="protein sequence ID" value="GIX81267.1"/>
    <property type="molecule type" value="Genomic_DNA"/>
</dbReference>
<dbReference type="AlphaFoldDB" id="A0AAV4NCT6"/>
<comment type="caution">
    <text evidence="1">The sequence shown here is derived from an EMBL/GenBank/DDBJ whole genome shotgun (WGS) entry which is preliminary data.</text>
</comment>
<protein>
    <recommendedName>
        <fullName evidence="3">Pleiotrophin/Midkine C-terminal domain-containing protein</fullName>
    </recommendedName>
</protein>
<evidence type="ECO:0008006" key="3">
    <source>
        <dbReference type="Google" id="ProtNLM"/>
    </source>
</evidence>